<organism evidence="1">
    <name type="scientific">Variovorax paradoxus</name>
    <dbReference type="NCBI Taxonomy" id="34073"/>
    <lineage>
        <taxon>Bacteria</taxon>
        <taxon>Pseudomonadati</taxon>
        <taxon>Pseudomonadota</taxon>
        <taxon>Betaproteobacteria</taxon>
        <taxon>Burkholderiales</taxon>
        <taxon>Comamonadaceae</taxon>
        <taxon>Variovorax</taxon>
    </lineage>
</organism>
<reference evidence="1" key="1">
    <citation type="submission" date="2019-12" db="EMBL/GenBank/DDBJ databases">
        <authorList>
            <person name="Cremers G."/>
        </authorList>
    </citation>
    <scope>NUCLEOTIDE SEQUENCE</scope>
    <source>
        <strain evidence="1">Vvax</strain>
    </source>
</reference>
<gene>
    <name evidence="1" type="ORF">VVAX_05402</name>
</gene>
<proteinExistence type="predicted"/>
<dbReference type="EMBL" id="LR743508">
    <property type="protein sequence ID" value="CAA2109131.1"/>
    <property type="molecule type" value="Genomic_DNA"/>
</dbReference>
<dbReference type="AlphaFoldDB" id="A0A679JJG4"/>
<name>A0A679JJG4_VARPD</name>
<accession>A0A679JJG4</accession>
<protein>
    <submittedName>
        <fullName evidence="1">Uncharacterized protein</fullName>
    </submittedName>
</protein>
<sequence>MKDQHKQALEALFADAGRRRQLEQPGTGRTGHALDEFRQRFEAHVDAVVAPTFVEFKGFLAGKGMASFVERSHGGRDSAASQGNPLCRFCIGAEGHAHTYEGYIQVELDVAGPRAVLTRKHKTQVQPVEAAQGDGVIAYISASRLHEQLHALLQMIL</sequence>
<dbReference type="RefSeq" id="WP_339093075.1">
    <property type="nucleotide sequence ID" value="NZ_LR743508.1"/>
</dbReference>
<evidence type="ECO:0000313" key="1">
    <source>
        <dbReference type="EMBL" id="CAA2109131.1"/>
    </source>
</evidence>